<keyword evidence="3" id="KW-1185">Reference proteome</keyword>
<dbReference type="EMBL" id="SDMP01000002">
    <property type="protein sequence ID" value="RYR73120.1"/>
    <property type="molecule type" value="Genomic_DNA"/>
</dbReference>
<proteinExistence type="predicted"/>
<evidence type="ECO:0008006" key="4">
    <source>
        <dbReference type="Google" id="ProtNLM"/>
    </source>
</evidence>
<evidence type="ECO:0000313" key="2">
    <source>
        <dbReference type="EMBL" id="RYR73120.1"/>
    </source>
</evidence>
<evidence type="ECO:0000313" key="3">
    <source>
        <dbReference type="Proteomes" id="UP000289738"/>
    </source>
</evidence>
<accession>A0A445ECB9</accession>
<dbReference type="PANTHER" id="PTHR31973:SF187">
    <property type="entry name" value="MUTATOR TRANSPOSASE MUDRA PROTEIN"/>
    <property type="match status" value="1"/>
</dbReference>
<reference evidence="2 3" key="1">
    <citation type="submission" date="2019-01" db="EMBL/GenBank/DDBJ databases">
        <title>Sequencing of cultivated peanut Arachis hypogaea provides insights into genome evolution and oil improvement.</title>
        <authorList>
            <person name="Chen X."/>
        </authorList>
    </citation>
    <scope>NUCLEOTIDE SEQUENCE [LARGE SCALE GENOMIC DNA]</scope>
    <source>
        <strain evidence="3">cv. Fuhuasheng</strain>
        <tissue evidence="2">Leaves</tissue>
    </source>
</reference>
<gene>
    <name evidence="2" type="ORF">Ahy_A02g007438</name>
</gene>
<organism evidence="2 3">
    <name type="scientific">Arachis hypogaea</name>
    <name type="common">Peanut</name>
    <dbReference type="NCBI Taxonomy" id="3818"/>
    <lineage>
        <taxon>Eukaryota</taxon>
        <taxon>Viridiplantae</taxon>
        <taxon>Streptophyta</taxon>
        <taxon>Embryophyta</taxon>
        <taxon>Tracheophyta</taxon>
        <taxon>Spermatophyta</taxon>
        <taxon>Magnoliopsida</taxon>
        <taxon>eudicotyledons</taxon>
        <taxon>Gunneridae</taxon>
        <taxon>Pentapetalae</taxon>
        <taxon>rosids</taxon>
        <taxon>fabids</taxon>
        <taxon>Fabales</taxon>
        <taxon>Fabaceae</taxon>
        <taxon>Papilionoideae</taxon>
        <taxon>50 kb inversion clade</taxon>
        <taxon>dalbergioids sensu lato</taxon>
        <taxon>Dalbergieae</taxon>
        <taxon>Pterocarpus clade</taxon>
        <taxon>Arachis</taxon>
    </lineage>
</organism>
<protein>
    <recommendedName>
        <fullName evidence="4">SWIM-type domain-containing protein</fullName>
    </recommendedName>
</protein>
<comment type="caution">
    <text evidence="2">The sequence shown here is derived from an EMBL/GenBank/DDBJ whole genome shotgun (WGS) entry which is preliminary data.</text>
</comment>
<dbReference type="PANTHER" id="PTHR31973">
    <property type="entry name" value="POLYPROTEIN, PUTATIVE-RELATED"/>
    <property type="match status" value="1"/>
</dbReference>
<name>A0A445ECB9_ARAHY</name>
<evidence type="ECO:0000256" key="1">
    <source>
        <dbReference type="SAM" id="MobiDB-lite"/>
    </source>
</evidence>
<dbReference type="Proteomes" id="UP000289738">
    <property type="component" value="Chromosome A02"/>
</dbReference>
<dbReference type="AlphaFoldDB" id="A0A445ECB9"/>
<feature type="region of interest" description="Disordered" evidence="1">
    <location>
        <begin position="237"/>
        <end position="256"/>
    </location>
</feature>
<sequence>MRKFNINLGRSIFFPRINSTRCKTICYDENCPWQITMPRAFSVKTFVNEHIYSKMNKNKSIDEKWVVDELENKIQDQANMTVRQAENFFKKEYDAKERIEGSEIAQYAILRDYAKEMLRTNPGSTIAISNNYMEGTWESNKWRPLPTGDDPENIYEIQCLSHKQLTGLPCRHACAALAYQNRRPKEYAHNWLSMGAYHSAYKFVIQPVPCQEYWEHVNMPPVLLLVYKKLAGRPKLTRDKRNDAPKDLELDPYREK</sequence>